<dbReference type="InterPro" id="IPR032675">
    <property type="entry name" value="LRR_dom_sf"/>
</dbReference>
<name>A0A2I1FWF9_9GLOM</name>
<dbReference type="VEuPathDB" id="FungiDB:FUN_009250"/>
<gene>
    <name evidence="1" type="ORF">RhiirA4_451781</name>
</gene>
<keyword evidence="2" id="KW-1185">Reference proteome</keyword>
<protein>
    <recommendedName>
        <fullName evidence="3">F-box domain-containing protein</fullName>
    </recommendedName>
</protein>
<dbReference type="VEuPathDB" id="FungiDB:RhiirFUN_024352"/>
<proteinExistence type="predicted"/>
<dbReference type="VEuPathDB" id="FungiDB:RhiirFUN_001036"/>
<evidence type="ECO:0000313" key="2">
    <source>
        <dbReference type="Proteomes" id="UP000234323"/>
    </source>
</evidence>
<dbReference type="EMBL" id="LLXI01000038">
    <property type="protein sequence ID" value="PKY38727.1"/>
    <property type="molecule type" value="Genomic_DNA"/>
</dbReference>
<sequence length="518" mass="62301">MPHINGDCLEIILNELRFDSSTLHSCILVNRLWCRITIPILWKKFFYFYYCNKTEPNSRNKFYDIIIYLLPKSSKQLLFDKNILKSPYNHHNNNDDSLPPLFNYINYFTQISPNFIDNVIQKLINKDFKSIKFQDQVQEKDNYEKDNYYYNFNNNNNNDNNYNKNFILEQEIYKLFINNCNNIKFFQWETIQPLTRFLGISKCFSQLRFLSIDLELVNSLSLFEMSQICQNIEYLGLRNCNQDIPGLISFIDIQKNLQSLNFYLYNTGSIKNQCIQLSEVIERKAITLKKFTIVSDITLLSPKILPSLINLESLEIDGRVMNKENIELHIKEWRKYLSLANFPNLQYLKTDWPFFKEHLLIEKSNGNILEIRIYRNHDPIYTNQLINSISRFCPRIERLTICVEIENFDGIKEIFLNCNQLKKIYLLTKNEGKFNCDDLLKILLDYSSKTFYEFCFDDNWIFTVEALENFFENWRCRNPLIFKKYGYKRLYFKDDHEFIVRKYYNEGVIKETNCLIYL</sequence>
<dbReference type="Proteomes" id="UP000234323">
    <property type="component" value="Unassembled WGS sequence"/>
</dbReference>
<dbReference type="OrthoDB" id="2320852at2759"/>
<accession>A0A2I1FWF9</accession>
<dbReference type="Gene3D" id="3.80.10.10">
    <property type="entry name" value="Ribonuclease Inhibitor"/>
    <property type="match status" value="1"/>
</dbReference>
<organism evidence="1 2">
    <name type="scientific">Rhizophagus irregularis</name>
    <dbReference type="NCBI Taxonomy" id="588596"/>
    <lineage>
        <taxon>Eukaryota</taxon>
        <taxon>Fungi</taxon>
        <taxon>Fungi incertae sedis</taxon>
        <taxon>Mucoromycota</taxon>
        <taxon>Glomeromycotina</taxon>
        <taxon>Glomeromycetes</taxon>
        <taxon>Glomerales</taxon>
        <taxon>Glomeraceae</taxon>
        <taxon>Rhizophagus</taxon>
    </lineage>
</organism>
<reference evidence="1 2" key="1">
    <citation type="submission" date="2015-10" db="EMBL/GenBank/DDBJ databases">
        <title>Genome analyses suggest a sexual origin of heterokaryosis in a supposedly ancient asexual fungus.</title>
        <authorList>
            <person name="Ropars J."/>
            <person name="Sedzielewska K."/>
            <person name="Noel J."/>
            <person name="Charron P."/>
            <person name="Farinelli L."/>
            <person name="Marton T."/>
            <person name="Kruger M."/>
            <person name="Pelin A."/>
            <person name="Brachmann A."/>
            <person name="Corradi N."/>
        </authorList>
    </citation>
    <scope>NUCLEOTIDE SEQUENCE [LARGE SCALE GENOMIC DNA]</scope>
    <source>
        <strain evidence="1 2">A4</strain>
    </source>
</reference>
<evidence type="ECO:0000313" key="1">
    <source>
        <dbReference type="EMBL" id="PKY38727.1"/>
    </source>
</evidence>
<comment type="caution">
    <text evidence="1">The sequence shown here is derived from an EMBL/GenBank/DDBJ whole genome shotgun (WGS) entry which is preliminary data.</text>
</comment>
<evidence type="ECO:0008006" key="3">
    <source>
        <dbReference type="Google" id="ProtNLM"/>
    </source>
</evidence>
<dbReference type="AlphaFoldDB" id="A0A2I1FWF9"/>
<dbReference type="VEuPathDB" id="FungiDB:RhiirA1_469401"/>